<keyword evidence="15" id="KW-0448">Lipopolysaccharide biosynthesis</keyword>
<dbReference type="NCBIfam" id="NF004388">
    <property type="entry name" value="PRK05749.1-4"/>
    <property type="match status" value="1"/>
</dbReference>
<dbReference type="RefSeq" id="WP_157988325.1">
    <property type="nucleotide sequence ID" value="NZ_LR217715.1"/>
</dbReference>
<comment type="pathway">
    <text evidence="12">Glycolipid biosynthesis; KDO(2)-lipid A biosynthesis; KDO(2)-lipid A from CMP-3-deoxy-D-manno-octulosonate and lipid IV(A): step 2/4.</text>
</comment>
<dbReference type="InterPro" id="IPR038107">
    <property type="entry name" value="Glycos_transf_N_sf"/>
</dbReference>
<dbReference type="GO" id="GO:0005886">
    <property type="term" value="C:plasma membrane"/>
    <property type="evidence" value="ECO:0007669"/>
    <property type="project" value="UniProtKB-SubCell"/>
</dbReference>
<dbReference type="EC" id="2.4.99.12" evidence="15"/>
<dbReference type="AlphaFoldDB" id="A0A451D9H0"/>
<dbReference type="PANTHER" id="PTHR42755:SF1">
    <property type="entry name" value="3-DEOXY-D-MANNO-OCTULOSONIC ACID TRANSFERASE, MITOCHONDRIAL-RELATED"/>
    <property type="match status" value="1"/>
</dbReference>
<evidence type="ECO:0000313" key="19">
    <source>
        <dbReference type="Proteomes" id="UP000294368"/>
    </source>
</evidence>
<evidence type="ECO:0000256" key="4">
    <source>
        <dbReference type="ARBA" id="ARBA00019077"/>
    </source>
</evidence>
<evidence type="ECO:0000256" key="2">
    <source>
        <dbReference type="ARBA" id="ARBA00004713"/>
    </source>
</evidence>
<dbReference type="Pfam" id="PF00534">
    <property type="entry name" value="Glycos_transf_1"/>
    <property type="match status" value="1"/>
</dbReference>
<dbReference type="InterPro" id="IPR007507">
    <property type="entry name" value="Glycos_transf_N"/>
</dbReference>
<keyword evidence="15" id="KW-1003">Cell membrane</keyword>
<dbReference type="EMBL" id="LR217715">
    <property type="protein sequence ID" value="VFP82912.1"/>
    <property type="molecule type" value="Genomic_DNA"/>
</dbReference>
<dbReference type="OrthoDB" id="9789797at2"/>
<feature type="domain" description="Glycosyl transferase family 1" evidence="16">
    <location>
        <begin position="248"/>
        <end position="398"/>
    </location>
</feature>
<feature type="site" description="Transition state stabilizer" evidence="14">
    <location>
        <position position="207"/>
    </location>
</feature>
<dbReference type="Proteomes" id="UP000294368">
    <property type="component" value="Chromosome"/>
</dbReference>
<dbReference type="GO" id="GO:0009244">
    <property type="term" value="P:lipopolysaccharide core region biosynthetic process"/>
    <property type="evidence" value="ECO:0007669"/>
    <property type="project" value="UniProtKB-UniRule"/>
</dbReference>
<comment type="subcellular location">
    <subcellularLocation>
        <location evidence="1">Cell inner membrane</location>
        <topology evidence="1">Single-pass membrane protein</topology>
        <orientation evidence="1">Cytoplasmic side</orientation>
    </subcellularLocation>
    <subcellularLocation>
        <location evidence="15">Cell membrane</location>
    </subcellularLocation>
</comment>
<dbReference type="UniPathway" id="UPA00958"/>
<evidence type="ECO:0000256" key="11">
    <source>
        <dbReference type="ARBA" id="ARBA00060558"/>
    </source>
</evidence>
<evidence type="ECO:0000256" key="9">
    <source>
        <dbReference type="ARBA" id="ARBA00049183"/>
    </source>
</evidence>
<evidence type="ECO:0000256" key="8">
    <source>
        <dbReference type="ARBA" id="ARBA00034401"/>
    </source>
</evidence>
<sequence>MLILYTALLYLLQPAIWLYLWIRGRKSSSYRQRLAERYGFCIGKVNPYGILLHAVSLGETVAAIPLIRELQQRYPHLPIVVTTMTPTGSKFAQHIFGTTVSHVYLPYDLPKAMKRFLNTTYPKLVIIMETELWPNMITLLHARNIPLIIANARLSERSAKGYRIFGRFMAMLLQRITLIAVQNQADSQRFLRLGVKHSQIVVTGSLKFEINVIPELLEHATRLRREWVRHTRPIWIAASTHKGEEKIVLDAHCQLLKSFPDLLLIIVPRHPERYKTICKLTQKHNLEYLVRSSKKTPSLNIQVVIEDSVGELRLLYAISDLAFVGGSLVEHGGHNPLEPAAHAIPILMGPHTFNFTEICHHLKQAHGLMSITDAKSLHQEINTLLTNSNYRLHCGQQAWNVLNQHKGALKHLLNVLNPYLTKRKNHNECTTKTFSSHDN</sequence>
<dbReference type="Gene3D" id="3.40.50.2000">
    <property type="entry name" value="Glycogen Phosphorylase B"/>
    <property type="match status" value="1"/>
</dbReference>
<keyword evidence="15" id="KW-0472">Membrane</keyword>
<protein>
    <recommendedName>
        <fullName evidence="4 15">3-deoxy-D-manno-octulosonic acid transferase</fullName>
        <shortName evidence="15">Kdo transferase</shortName>
        <ecNumber evidence="15">2.4.99.12</ecNumber>
    </recommendedName>
    <alternativeName>
        <fullName evidence="15">Lipid IV(A) 3-deoxy-D-manno-octulosonic acid transferase</fullName>
    </alternativeName>
</protein>
<comment type="catalytic activity">
    <reaction evidence="8">
        <text>alpha-Kdo-(2-&gt;6)-lipid IVA (E. coli) + CMP-3-deoxy-beta-D-manno-octulosonate = alpha-Kdo-(2-&gt;4)-alpha-Kdo-(2-&gt;6)-lipid IVA (E. coli) + CMP + H(+)</text>
        <dbReference type="Rhea" id="RHEA:28062"/>
        <dbReference type="ChEBI" id="CHEBI:15378"/>
        <dbReference type="ChEBI" id="CHEBI:60364"/>
        <dbReference type="ChEBI" id="CHEBI:60365"/>
        <dbReference type="ChEBI" id="CHEBI:60377"/>
        <dbReference type="ChEBI" id="CHEBI:85987"/>
        <dbReference type="EC" id="2.4.99.13"/>
    </reaction>
</comment>
<keyword evidence="7" id="KW-0735">Signal-anchor</keyword>
<keyword evidence="5" id="KW-0997">Cell inner membrane</keyword>
<dbReference type="FunFam" id="3.40.50.2000:FF:000032">
    <property type="entry name" value="3-deoxy-D-manno-octulosonic acid transferase"/>
    <property type="match status" value="1"/>
</dbReference>
<reference evidence="18 19" key="1">
    <citation type="submission" date="2019-02" db="EMBL/GenBank/DDBJ databases">
        <authorList>
            <person name="Manzano-Marin A."/>
            <person name="Manzano-Marin A."/>
        </authorList>
    </citation>
    <scope>NUCLEOTIDE SEQUENCE [LARGE SCALE GENOMIC DNA]</scope>
    <source>
        <strain evidence="18 19">ErCikochiana</strain>
    </source>
</reference>
<dbReference type="GO" id="GO:0009245">
    <property type="term" value="P:lipid A biosynthetic process"/>
    <property type="evidence" value="ECO:0007669"/>
    <property type="project" value="TreeGrafter"/>
</dbReference>
<evidence type="ECO:0000256" key="5">
    <source>
        <dbReference type="ARBA" id="ARBA00022519"/>
    </source>
</evidence>
<evidence type="ECO:0000256" key="13">
    <source>
        <dbReference type="PIRSR" id="PIRSR639901-1"/>
    </source>
</evidence>
<dbReference type="SUPFAM" id="SSF53756">
    <property type="entry name" value="UDP-Glycosyltransferase/glycogen phosphorylase"/>
    <property type="match status" value="1"/>
</dbReference>
<evidence type="ECO:0000256" key="7">
    <source>
        <dbReference type="ARBA" id="ARBA00022968"/>
    </source>
</evidence>
<dbReference type="Gene3D" id="3.40.50.11720">
    <property type="entry name" value="3-Deoxy-D-manno-octulosonic-acid transferase, N-terminal domain"/>
    <property type="match status" value="1"/>
</dbReference>
<dbReference type="InterPro" id="IPR039901">
    <property type="entry name" value="Kdotransferase"/>
</dbReference>
<dbReference type="InterPro" id="IPR001296">
    <property type="entry name" value="Glyco_trans_1"/>
</dbReference>
<comment type="pathway">
    <text evidence="2 15">Bacterial outer membrane biogenesis; LPS core biosynthesis.</text>
</comment>
<feature type="domain" description="3-deoxy-D-manno-octulosonic-acid transferase N-terminal" evidence="17">
    <location>
        <begin position="32"/>
        <end position="209"/>
    </location>
</feature>
<dbReference type="PANTHER" id="PTHR42755">
    <property type="entry name" value="3-DEOXY-MANNO-OCTULOSONATE CYTIDYLYLTRANSFERASE"/>
    <property type="match status" value="1"/>
</dbReference>
<evidence type="ECO:0000256" key="10">
    <source>
        <dbReference type="ARBA" id="ARBA00059802"/>
    </source>
</evidence>
<gene>
    <name evidence="18" type="primary">waaA</name>
    <name evidence="18" type="ORF">ERCIKOCA2762_155</name>
</gene>
<evidence type="ECO:0000256" key="1">
    <source>
        <dbReference type="ARBA" id="ARBA00004388"/>
    </source>
</evidence>
<organism evidence="18 19">
    <name type="scientific">Candidatus Erwinia haradaeae</name>
    <dbReference type="NCBI Taxonomy" id="1922217"/>
    <lineage>
        <taxon>Bacteria</taxon>
        <taxon>Pseudomonadati</taxon>
        <taxon>Pseudomonadota</taxon>
        <taxon>Gammaproteobacteria</taxon>
        <taxon>Enterobacterales</taxon>
        <taxon>Erwiniaceae</taxon>
        <taxon>Erwinia</taxon>
    </lineage>
</organism>
<feature type="transmembrane region" description="Helical" evidence="15">
    <location>
        <begin position="6"/>
        <end position="22"/>
    </location>
</feature>
<evidence type="ECO:0000256" key="15">
    <source>
        <dbReference type="RuleBase" id="RU365103"/>
    </source>
</evidence>
<dbReference type="Pfam" id="PF04413">
    <property type="entry name" value="Glycos_transf_N"/>
    <property type="match status" value="1"/>
</dbReference>
<accession>A0A451D9H0</accession>
<keyword evidence="15" id="KW-0812">Transmembrane</keyword>
<evidence type="ECO:0000256" key="12">
    <source>
        <dbReference type="ARBA" id="ARBA00060660"/>
    </source>
</evidence>
<evidence type="ECO:0000259" key="16">
    <source>
        <dbReference type="Pfam" id="PF00534"/>
    </source>
</evidence>
<comment type="function">
    <text evidence="15">Involved in lipopolysaccharide (LPS) biosynthesis. Catalyzes the transfer of 3-deoxy-D-manno-octulosonate (Kdo) residue(s) from CMP-Kdo to lipid IV(A), the tetraacyldisaccharide-1,4'-bisphosphate precursor of lipid A.</text>
</comment>
<evidence type="ECO:0000256" key="3">
    <source>
        <dbReference type="ARBA" id="ARBA00006380"/>
    </source>
</evidence>
<evidence type="ECO:0000259" key="17">
    <source>
        <dbReference type="Pfam" id="PF04413"/>
    </source>
</evidence>
<keyword evidence="18" id="KW-0328">Glycosyltransferase</keyword>
<comment type="catalytic activity">
    <reaction evidence="9 15">
        <text>lipid IVA (E. coli) + CMP-3-deoxy-beta-D-manno-octulosonate = alpha-Kdo-(2-&gt;6)-lipid IVA (E. coli) + CMP + H(+)</text>
        <dbReference type="Rhea" id="RHEA:28066"/>
        <dbReference type="ChEBI" id="CHEBI:15378"/>
        <dbReference type="ChEBI" id="CHEBI:58603"/>
        <dbReference type="ChEBI" id="CHEBI:60364"/>
        <dbReference type="ChEBI" id="CHEBI:60377"/>
        <dbReference type="ChEBI" id="CHEBI:85987"/>
        <dbReference type="EC" id="2.4.99.12"/>
    </reaction>
</comment>
<keyword evidence="6 15" id="KW-0808">Transferase</keyword>
<evidence type="ECO:0000256" key="6">
    <source>
        <dbReference type="ARBA" id="ARBA00022679"/>
    </source>
</evidence>
<keyword evidence="15" id="KW-1133">Transmembrane helix</keyword>
<dbReference type="FunFam" id="3.40.50.11720:FF:000001">
    <property type="entry name" value="3-deoxy-D-manno-octulosonic acid transferase"/>
    <property type="match status" value="1"/>
</dbReference>
<dbReference type="NCBIfam" id="NF004385">
    <property type="entry name" value="PRK05749.1-1"/>
    <property type="match status" value="1"/>
</dbReference>
<proteinExistence type="inferred from homology"/>
<dbReference type="GO" id="GO:0043842">
    <property type="term" value="F:Kdo transferase activity"/>
    <property type="evidence" value="ECO:0007669"/>
    <property type="project" value="UniProtKB-EC"/>
</dbReference>
<evidence type="ECO:0000313" key="18">
    <source>
        <dbReference type="EMBL" id="VFP82912.1"/>
    </source>
</evidence>
<name>A0A451D9H0_9GAMM</name>
<feature type="site" description="Transition state stabilizer" evidence="14">
    <location>
        <position position="129"/>
    </location>
</feature>
<evidence type="ECO:0000256" key="14">
    <source>
        <dbReference type="PIRSR" id="PIRSR639901-2"/>
    </source>
</evidence>
<comment type="pathway">
    <text evidence="11">Glycolipid biosynthesis; KDO(2)-lipid A biosynthesis; KDO(2)-lipid A from CMP-3-deoxy-D-manno-octulosonate and lipid IV(A): step 1/4.</text>
</comment>
<feature type="active site" description="Proton acceptor" evidence="13">
    <location>
        <position position="59"/>
    </location>
</feature>
<comment type="similarity">
    <text evidence="3">Belongs to the glycosyltransferase group 1 family. Glycosyltransferase 30 subfamily.</text>
</comment>
<comment type="function">
    <text evidence="10">Involved in lipopolysaccharide (LPS) biosynthesis. Catalyzes the transfer of two 3-deoxy-D-manno-octulosonate (Kdo) residues from CMP-Kdo to lipid IV(A), the tetraacyldisaccharide-1,4'-bisphosphate precursor of lipid A.</text>
</comment>